<dbReference type="OrthoDB" id="9815954at2"/>
<dbReference type="STRING" id="562729.RNAN_1695"/>
<evidence type="ECO:0000313" key="18">
    <source>
        <dbReference type="EMBL" id="GAB58708.1"/>
    </source>
</evidence>
<comment type="subcellular location">
    <subcellularLocation>
        <location evidence="1 11">Cell outer membrane</location>
        <topology evidence="1 11">Multi-pass membrane protein</topology>
    </subcellularLocation>
</comment>
<evidence type="ECO:0000259" key="16">
    <source>
        <dbReference type="Pfam" id="PF00593"/>
    </source>
</evidence>
<dbReference type="PANTHER" id="PTHR30069">
    <property type="entry name" value="TONB-DEPENDENT OUTER MEMBRANE RECEPTOR"/>
    <property type="match status" value="1"/>
</dbReference>
<feature type="compositionally biased region" description="Basic and acidic residues" evidence="14">
    <location>
        <begin position="215"/>
        <end position="228"/>
    </location>
</feature>
<dbReference type="GO" id="GO:0015344">
    <property type="term" value="F:siderophore uptake transmembrane transporter activity"/>
    <property type="evidence" value="ECO:0007669"/>
    <property type="project" value="TreeGrafter"/>
</dbReference>
<evidence type="ECO:0000256" key="3">
    <source>
        <dbReference type="ARBA" id="ARBA00022448"/>
    </source>
</evidence>
<dbReference type="InterPro" id="IPR011276">
    <property type="entry name" value="TonB_haem/Hb_rcpt"/>
</dbReference>
<dbReference type="InterPro" id="IPR000531">
    <property type="entry name" value="Beta-barrel_TonB"/>
</dbReference>
<keyword evidence="9" id="KW-0675">Receptor</keyword>
<keyword evidence="5 11" id="KW-0812">Transmembrane</keyword>
<keyword evidence="3 11" id="KW-0813">Transport</keyword>
<accession>I1DXD0</accession>
<evidence type="ECO:0000256" key="9">
    <source>
        <dbReference type="ARBA" id="ARBA00023170"/>
    </source>
</evidence>
<evidence type="ECO:0000256" key="12">
    <source>
        <dbReference type="PROSITE-ProRule" id="PRU10144"/>
    </source>
</evidence>
<dbReference type="CDD" id="cd01347">
    <property type="entry name" value="ligand_gated_channel"/>
    <property type="match status" value="1"/>
</dbReference>
<organism evidence="18 19">
    <name type="scientific">Rheinheimera nanhaiensis E407-8</name>
    <dbReference type="NCBI Taxonomy" id="562729"/>
    <lineage>
        <taxon>Bacteria</taxon>
        <taxon>Pseudomonadati</taxon>
        <taxon>Pseudomonadota</taxon>
        <taxon>Gammaproteobacteria</taxon>
        <taxon>Chromatiales</taxon>
        <taxon>Chromatiaceae</taxon>
        <taxon>Rheinheimera</taxon>
    </lineage>
</organism>
<dbReference type="RefSeq" id="WP_008220626.1">
    <property type="nucleotide sequence ID" value="NZ_BAFK01000008.1"/>
</dbReference>
<evidence type="ECO:0000259" key="17">
    <source>
        <dbReference type="Pfam" id="PF07715"/>
    </source>
</evidence>
<evidence type="ECO:0000256" key="2">
    <source>
        <dbReference type="ARBA" id="ARBA00008143"/>
    </source>
</evidence>
<keyword evidence="19" id="KW-1185">Reference proteome</keyword>
<keyword evidence="10 11" id="KW-0998">Cell outer membrane</keyword>
<dbReference type="InterPro" id="IPR012910">
    <property type="entry name" value="Plug_dom"/>
</dbReference>
<protein>
    <submittedName>
        <fullName evidence="18">Iron complex outermembrane recepter protein</fullName>
    </submittedName>
</protein>
<dbReference type="PROSITE" id="PS01156">
    <property type="entry name" value="TONB_DEPENDENT_REC_2"/>
    <property type="match status" value="1"/>
</dbReference>
<dbReference type="AlphaFoldDB" id="I1DXD0"/>
<feature type="region of interest" description="Disordered" evidence="14">
    <location>
        <begin position="211"/>
        <end position="238"/>
    </location>
</feature>
<evidence type="ECO:0000256" key="1">
    <source>
        <dbReference type="ARBA" id="ARBA00004571"/>
    </source>
</evidence>
<keyword evidence="8 11" id="KW-0472">Membrane</keyword>
<evidence type="ECO:0000256" key="10">
    <source>
        <dbReference type="ARBA" id="ARBA00023237"/>
    </source>
</evidence>
<evidence type="ECO:0000256" key="14">
    <source>
        <dbReference type="SAM" id="MobiDB-lite"/>
    </source>
</evidence>
<feature type="chain" id="PRO_5003638968" evidence="15">
    <location>
        <begin position="26"/>
        <end position="739"/>
    </location>
</feature>
<dbReference type="Gene3D" id="2.170.130.10">
    <property type="entry name" value="TonB-dependent receptor, plug domain"/>
    <property type="match status" value="1"/>
</dbReference>
<evidence type="ECO:0000256" key="5">
    <source>
        <dbReference type="ARBA" id="ARBA00022692"/>
    </source>
</evidence>
<keyword evidence="4 11" id="KW-1134">Transmembrane beta strand</keyword>
<evidence type="ECO:0000256" key="6">
    <source>
        <dbReference type="ARBA" id="ARBA00022729"/>
    </source>
</evidence>
<dbReference type="Pfam" id="PF00593">
    <property type="entry name" value="TonB_dep_Rec_b-barrel"/>
    <property type="match status" value="1"/>
</dbReference>
<feature type="domain" description="TonB-dependent receptor-like beta-barrel" evidence="16">
    <location>
        <begin position="277"/>
        <end position="701"/>
    </location>
</feature>
<comment type="caution">
    <text evidence="18">The sequence shown here is derived from an EMBL/GenBank/DDBJ whole genome shotgun (WGS) entry which is preliminary data.</text>
</comment>
<evidence type="ECO:0000256" key="7">
    <source>
        <dbReference type="ARBA" id="ARBA00023077"/>
    </source>
</evidence>
<dbReference type="NCBIfam" id="TIGR01785">
    <property type="entry name" value="TonB-hemin"/>
    <property type="match status" value="1"/>
</dbReference>
<reference evidence="18 19" key="1">
    <citation type="journal article" date="2012" name="J. Bacteriol.">
        <title>Genome Sequence of the Protease-Producing Bacterium Rheinheimera nanhaiensis E407-8T, Isolated from Deep-Sea Sediment of the South China Sea.</title>
        <authorList>
            <person name="Zhang X.-Y."/>
            <person name="Zhang Y.-J."/>
            <person name="Qin Q.-L."/>
            <person name="Xie B.-B."/>
            <person name="Chen X.-L."/>
            <person name="Zhou B.-C."/>
            <person name="Zhang Y.-Z."/>
        </authorList>
    </citation>
    <scope>NUCLEOTIDE SEQUENCE [LARGE SCALE GENOMIC DNA]</scope>
    <source>
        <strain evidence="18 19">E407-8</strain>
    </source>
</reference>
<gene>
    <name evidence="18" type="ORF">RNAN_1695</name>
</gene>
<dbReference type="PROSITE" id="PS52016">
    <property type="entry name" value="TONB_DEPENDENT_REC_3"/>
    <property type="match status" value="1"/>
</dbReference>
<name>I1DXD0_9GAMM</name>
<dbReference type="PANTHER" id="PTHR30069:SF29">
    <property type="entry name" value="HEMOGLOBIN AND HEMOGLOBIN-HAPTOGLOBIN-BINDING PROTEIN 1-RELATED"/>
    <property type="match status" value="1"/>
</dbReference>
<evidence type="ECO:0000256" key="8">
    <source>
        <dbReference type="ARBA" id="ARBA00023136"/>
    </source>
</evidence>
<dbReference type="Pfam" id="PF07715">
    <property type="entry name" value="Plug"/>
    <property type="match status" value="1"/>
</dbReference>
<comment type="similarity">
    <text evidence="2">Belongs to the TonB-dependent receptor family. Hemoglobin/haptoglobin binding protein subfamily.</text>
</comment>
<sequence length="739" mass="81487">MIKRIPWLCLTAVSLSNAMLPVVSAEEAIEHISVTASRSERDINEIASYVSFIDSDTMQQQLMTDIRDLVRYEPGVSVEGGGRFGLAGFNIRGINGDRVLMLLDGVPLADEFSFGPALSARRDFIDIDLLQSVEIIRGPASTLYGSDAIGGVVAFSSKAPKDMVATGESLAGKVKLGYASAADEGWLSGQLAAVQGNWQWLLSASRRQGSETESYFDHGPETGSERLMAEPQRQRSQSGQAKLIYSPSATQQFSFIADHLQGDSKTELLSQVGTLVRGVRIDASQGDDQRQRSRLQFNYQFNGELAAFDKLLTRLYWQQSDTEQDSFEQRFGAPSQQAPAPIDMLRSRHSEFSQRARGASLQFDKAFANHYLIYGSELQLTDSNSLRDGATRRADNGDVLPEGSVFPTRDFPRSAAREVALFVQDEMRLLDGKLTLSPGLRYDKFNLSPKADALFSSANPGVETQSYSDSEVSAKLGALYRLNSQYTLWSQFAEGFRIPPFDDINVGFTNFAGGYTSLPNANLAPERVKSWELGIRARLDSLDWELSLYHNRYDNFIESLAVKGFNPATGLLEFQARNLDKVTIRGADARINWYPLQQHALLNSLRVTTALSWLDSKDSSTGQPLDSIMPPQAVVGVGYGLPDDNWSLELITTAVKRATVARPAEANATQPFAAPGYVSLDLLGHLNLAADWRLNLGIFNLTDRKIWSASEVRGRSVAENLGQFTQPGRNITASLSYRF</sequence>
<dbReference type="GO" id="GO:0015232">
    <property type="term" value="F:heme transmembrane transporter activity"/>
    <property type="evidence" value="ECO:0007669"/>
    <property type="project" value="InterPro"/>
</dbReference>
<dbReference type="InterPro" id="IPR039426">
    <property type="entry name" value="TonB-dep_rcpt-like"/>
</dbReference>
<evidence type="ECO:0000256" key="11">
    <source>
        <dbReference type="PROSITE-ProRule" id="PRU01360"/>
    </source>
</evidence>
<dbReference type="GO" id="GO:0009279">
    <property type="term" value="C:cell outer membrane"/>
    <property type="evidence" value="ECO:0007669"/>
    <property type="project" value="UniProtKB-SubCell"/>
</dbReference>
<dbReference type="InterPro" id="IPR010949">
    <property type="entry name" value="TonB_Hb/transfer/lactofer_rcpt"/>
</dbReference>
<dbReference type="SUPFAM" id="SSF56935">
    <property type="entry name" value="Porins"/>
    <property type="match status" value="1"/>
</dbReference>
<evidence type="ECO:0000256" key="4">
    <source>
        <dbReference type="ARBA" id="ARBA00022452"/>
    </source>
</evidence>
<proteinExistence type="inferred from homology"/>
<feature type="domain" description="TonB-dependent receptor plug" evidence="17">
    <location>
        <begin position="44"/>
        <end position="152"/>
    </location>
</feature>
<dbReference type="Gene3D" id="2.40.170.20">
    <property type="entry name" value="TonB-dependent receptor, beta-barrel domain"/>
    <property type="match status" value="1"/>
</dbReference>
<dbReference type="InterPro" id="IPR037066">
    <property type="entry name" value="Plug_dom_sf"/>
</dbReference>
<dbReference type="NCBIfam" id="TIGR01786">
    <property type="entry name" value="TonB-hemlactrns"/>
    <property type="match status" value="1"/>
</dbReference>
<dbReference type="EMBL" id="BAFK01000008">
    <property type="protein sequence ID" value="GAB58708.1"/>
    <property type="molecule type" value="Genomic_DNA"/>
</dbReference>
<evidence type="ECO:0000256" key="13">
    <source>
        <dbReference type="RuleBase" id="RU003357"/>
    </source>
</evidence>
<feature type="signal peptide" evidence="15">
    <location>
        <begin position="1"/>
        <end position="25"/>
    </location>
</feature>
<dbReference type="InterPro" id="IPR036942">
    <property type="entry name" value="Beta-barrel_TonB_sf"/>
</dbReference>
<feature type="short sequence motif" description="TonB C-terminal box" evidence="12">
    <location>
        <begin position="722"/>
        <end position="739"/>
    </location>
</feature>
<dbReference type="GO" id="GO:0044718">
    <property type="term" value="P:siderophore transmembrane transport"/>
    <property type="evidence" value="ECO:0007669"/>
    <property type="project" value="TreeGrafter"/>
</dbReference>
<evidence type="ECO:0000313" key="19">
    <source>
        <dbReference type="Proteomes" id="UP000004374"/>
    </source>
</evidence>
<dbReference type="InterPro" id="IPR010917">
    <property type="entry name" value="TonB_rcpt_CS"/>
</dbReference>
<evidence type="ECO:0000256" key="15">
    <source>
        <dbReference type="SAM" id="SignalP"/>
    </source>
</evidence>
<keyword evidence="7 13" id="KW-0798">TonB box</keyword>
<dbReference type="Proteomes" id="UP000004374">
    <property type="component" value="Unassembled WGS sequence"/>
</dbReference>
<keyword evidence="6 15" id="KW-0732">Signal</keyword>